<gene>
    <name evidence="3" type="ORF">GCM10025876_05170</name>
</gene>
<name>A0ABQ6I8Z0_9MICO</name>
<sequence length="124" mass="13192">MTPTRNRAAPNSQTLGAAPAASIAAALPTMVMVATRAEPKRRIMAPANRPSARAPIDHIAMATPSVPYEMPRLARISGTRGAKPPSTMPLVKKISATPSRARRRWGATAGTGDVGTTVTPWRRW</sequence>
<protein>
    <submittedName>
        <fullName evidence="3">Uncharacterized protein</fullName>
    </submittedName>
</protein>
<proteinExistence type="predicted"/>
<keyword evidence="4" id="KW-1185">Reference proteome</keyword>
<evidence type="ECO:0000313" key="4">
    <source>
        <dbReference type="Proteomes" id="UP001157125"/>
    </source>
</evidence>
<feature type="compositionally biased region" description="Low complexity" evidence="1">
    <location>
        <begin position="106"/>
        <end position="124"/>
    </location>
</feature>
<dbReference type="Proteomes" id="UP001157125">
    <property type="component" value="Unassembled WGS sequence"/>
</dbReference>
<keyword evidence="2" id="KW-0472">Membrane</keyword>
<comment type="caution">
    <text evidence="3">The sequence shown here is derived from an EMBL/GenBank/DDBJ whole genome shotgun (WGS) entry which is preliminary data.</text>
</comment>
<feature type="region of interest" description="Disordered" evidence="1">
    <location>
        <begin position="98"/>
        <end position="124"/>
    </location>
</feature>
<keyword evidence="2" id="KW-1133">Transmembrane helix</keyword>
<organism evidence="3 4">
    <name type="scientific">Demequina litorisediminis</name>
    <dbReference type="NCBI Taxonomy" id="1849022"/>
    <lineage>
        <taxon>Bacteria</taxon>
        <taxon>Bacillati</taxon>
        <taxon>Actinomycetota</taxon>
        <taxon>Actinomycetes</taxon>
        <taxon>Micrococcales</taxon>
        <taxon>Demequinaceae</taxon>
        <taxon>Demequina</taxon>
    </lineage>
</organism>
<evidence type="ECO:0000256" key="1">
    <source>
        <dbReference type="SAM" id="MobiDB-lite"/>
    </source>
</evidence>
<reference evidence="4" key="1">
    <citation type="journal article" date="2019" name="Int. J. Syst. Evol. Microbiol.">
        <title>The Global Catalogue of Microorganisms (GCM) 10K type strain sequencing project: providing services to taxonomists for standard genome sequencing and annotation.</title>
        <authorList>
            <consortium name="The Broad Institute Genomics Platform"/>
            <consortium name="The Broad Institute Genome Sequencing Center for Infectious Disease"/>
            <person name="Wu L."/>
            <person name="Ma J."/>
        </authorList>
    </citation>
    <scope>NUCLEOTIDE SEQUENCE [LARGE SCALE GENOMIC DNA]</scope>
    <source>
        <strain evidence="4">NBRC 112299</strain>
    </source>
</reference>
<accession>A0ABQ6I8Z0</accession>
<evidence type="ECO:0000256" key="2">
    <source>
        <dbReference type="SAM" id="Phobius"/>
    </source>
</evidence>
<dbReference type="EMBL" id="BSUN01000001">
    <property type="protein sequence ID" value="GMA34313.1"/>
    <property type="molecule type" value="Genomic_DNA"/>
</dbReference>
<feature type="transmembrane region" description="Helical" evidence="2">
    <location>
        <begin position="15"/>
        <end position="34"/>
    </location>
</feature>
<evidence type="ECO:0000313" key="3">
    <source>
        <dbReference type="EMBL" id="GMA34313.1"/>
    </source>
</evidence>
<keyword evidence="2" id="KW-0812">Transmembrane</keyword>